<reference evidence="1" key="1">
    <citation type="submission" date="2023-03" db="EMBL/GenBank/DDBJ databases">
        <title>Massive genome expansion in bonnet fungi (Mycena s.s.) driven by repeated elements and novel gene families across ecological guilds.</title>
        <authorList>
            <consortium name="Lawrence Berkeley National Laboratory"/>
            <person name="Harder C.B."/>
            <person name="Miyauchi S."/>
            <person name="Viragh M."/>
            <person name="Kuo A."/>
            <person name="Thoen E."/>
            <person name="Andreopoulos B."/>
            <person name="Lu D."/>
            <person name="Skrede I."/>
            <person name="Drula E."/>
            <person name="Henrissat B."/>
            <person name="Morin E."/>
            <person name="Kohler A."/>
            <person name="Barry K."/>
            <person name="LaButti K."/>
            <person name="Morin E."/>
            <person name="Salamov A."/>
            <person name="Lipzen A."/>
            <person name="Mereny Z."/>
            <person name="Hegedus B."/>
            <person name="Baldrian P."/>
            <person name="Stursova M."/>
            <person name="Weitz H."/>
            <person name="Taylor A."/>
            <person name="Grigoriev I.V."/>
            <person name="Nagy L.G."/>
            <person name="Martin F."/>
            <person name="Kauserud H."/>
        </authorList>
    </citation>
    <scope>NUCLEOTIDE SEQUENCE</scope>
    <source>
        <strain evidence="1">CBHHK182m</strain>
    </source>
</reference>
<evidence type="ECO:0000313" key="2">
    <source>
        <dbReference type="Proteomes" id="UP001215598"/>
    </source>
</evidence>
<dbReference type="Proteomes" id="UP001215598">
    <property type="component" value="Unassembled WGS sequence"/>
</dbReference>
<sequence length="384" mass="43591">MAHHSEFPSSDIYTVPFYVFNRFPADIGLAIMTHCSPHDLVQLQMTSRSLYAFLGTHKHLWAAAQANVGLPPVPIVEAGGNRSAAACAVFIFTGGACTWCSKFTPAQPFSFVFRFRACSPSCLKLLLSDVSLYVDKSKTYEDFSWGRWLPRSKLHSPFNVYSKRDIKYADRERQQAINIDNHSSRRDPLGIPHRTVAQLNEMCLKRARSRDALTEHALRLVSWQTEYFKLKATVSRANYDFIKLMSAVEGKKAQGILRTPKGTALFQAFNRDLTKLTFTVWLENRALMFAQLGCMLDGVFPVGAVGRPNDKLRCSYCPRLIKVKGMADHVVDKHPDHDPDTIPFIQKRDEKHCPECPSSKRLYTKRGLKDHKLNKHSTILLSKE</sequence>
<organism evidence="1 2">
    <name type="scientific">Mycena metata</name>
    <dbReference type="NCBI Taxonomy" id="1033252"/>
    <lineage>
        <taxon>Eukaryota</taxon>
        <taxon>Fungi</taxon>
        <taxon>Dikarya</taxon>
        <taxon>Basidiomycota</taxon>
        <taxon>Agaricomycotina</taxon>
        <taxon>Agaricomycetes</taxon>
        <taxon>Agaricomycetidae</taxon>
        <taxon>Agaricales</taxon>
        <taxon>Marasmiineae</taxon>
        <taxon>Mycenaceae</taxon>
        <taxon>Mycena</taxon>
    </lineage>
</organism>
<comment type="caution">
    <text evidence="1">The sequence shown here is derived from an EMBL/GenBank/DDBJ whole genome shotgun (WGS) entry which is preliminary data.</text>
</comment>
<keyword evidence="2" id="KW-1185">Reference proteome</keyword>
<evidence type="ECO:0008006" key="3">
    <source>
        <dbReference type="Google" id="ProtNLM"/>
    </source>
</evidence>
<protein>
    <recommendedName>
        <fullName evidence="3">F-box domain-containing protein</fullName>
    </recommendedName>
</protein>
<gene>
    <name evidence="1" type="ORF">B0H16DRAFT_1692570</name>
</gene>
<dbReference type="AlphaFoldDB" id="A0AAD7N566"/>
<accession>A0AAD7N566</accession>
<evidence type="ECO:0000313" key="1">
    <source>
        <dbReference type="EMBL" id="KAJ7747019.1"/>
    </source>
</evidence>
<proteinExistence type="predicted"/>
<dbReference type="InterPro" id="IPR036047">
    <property type="entry name" value="F-box-like_dom_sf"/>
</dbReference>
<dbReference type="SUPFAM" id="SSF81383">
    <property type="entry name" value="F-box domain"/>
    <property type="match status" value="1"/>
</dbReference>
<dbReference type="EMBL" id="JARKIB010000078">
    <property type="protein sequence ID" value="KAJ7747019.1"/>
    <property type="molecule type" value="Genomic_DNA"/>
</dbReference>
<name>A0AAD7N566_9AGAR</name>